<dbReference type="Proteomes" id="UP000013065">
    <property type="component" value="Unassembled WGS sequence"/>
</dbReference>
<dbReference type="HOGENOM" id="CLU_130297_2_1_6"/>
<sequence>MALPKKLKLMDLFNEGISYFGQTGEVTIPKLARKLENWRGGGMDGSVKVDLGFGDDITNFQWKLGGVDPLILEQFGASTVSAHMLRFAGSYQRDDTGEIDAYEIVVRGRHEELDFGNQKAGDDTETTIKTIWSYYKLSINGVVYIEIDIPSNKFIVKGVDRNAEHMKAIGHLS</sequence>
<name>N8QWL9_9GAMM</name>
<dbReference type="NCBIfam" id="TIGR01611">
    <property type="entry name" value="tail_tube"/>
    <property type="match status" value="1"/>
</dbReference>
<dbReference type="RefSeq" id="WP_004703701.1">
    <property type="nucleotide sequence ID" value="NZ_KB851200.1"/>
</dbReference>
<dbReference type="AlphaFoldDB" id="N8QWL9"/>
<dbReference type="InterPro" id="IPR006498">
    <property type="entry name" value="Tail_tube"/>
</dbReference>
<protein>
    <submittedName>
        <fullName evidence="1">Phage major tail tube protein</fullName>
    </submittedName>
</protein>
<comment type="caution">
    <text evidence="1">The sequence shown here is derived from an EMBL/GenBank/DDBJ whole genome shotgun (WGS) entry which is preliminary data.</text>
</comment>
<dbReference type="PATRIC" id="fig|520709.3.peg.3831"/>
<dbReference type="OrthoDB" id="3078668at2"/>
<organism evidence="1 2">
    <name type="scientific">Acinetobacter seifertii</name>
    <dbReference type="NCBI Taxonomy" id="1530123"/>
    <lineage>
        <taxon>Bacteria</taxon>
        <taxon>Pseudomonadati</taxon>
        <taxon>Pseudomonadota</taxon>
        <taxon>Gammaproteobacteria</taxon>
        <taxon>Moraxellales</taxon>
        <taxon>Moraxellaceae</taxon>
        <taxon>Acinetobacter</taxon>
        <taxon>Acinetobacter calcoaceticus/baumannii complex</taxon>
    </lineage>
</organism>
<evidence type="ECO:0000313" key="1">
    <source>
        <dbReference type="EMBL" id="ENU43000.1"/>
    </source>
</evidence>
<accession>N8QWL9</accession>
<gene>
    <name evidence="1" type="ORF">F985_03899</name>
</gene>
<reference evidence="1 2" key="2">
    <citation type="journal article" date="2015" name="Int. J. Syst. Evol. Microbiol.">
        <title>Acinetobacter seifertii sp. nov., a member of the Acinetobacter calcoaceticus-Acinetobacter baumannii complex isolated from human clinical specimens.</title>
        <authorList>
            <person name="Nemec A."/>
            <person name="Krizova L."/>
            <person name="Maixnerova M."/>
            <person name="Sedo O."/>
            <person name="Brisse S."/>
            <person name="Higgins P.G."/>
        </authorList>
    </citation>
    <scope>NUCLEOTIDE SEQUENCE [LARGE SCALE GENOMIC DNA]</scope>
    <source>
        <strain evidence="1 2">NIPH 973</strain>
    </source>
</reference>
<dbReference type="EMBL" id="APOO01000022">
    <property type="protein sequence ID" value="ENU43000.1"/>
    <property type="molecule type" value="Genomic_DNA"/>
</dbReference>
<evidence type="ECO:0000313" key="2">
    <source>
        <dbReference type="Proteomes" id="UP000013065"/>
    </source>
</evidence>
<reference evidence="2" key="1">
    <citation type="submission" date="2013-02" db="EMBL/GenBank/DDBJ databases">
        <title>The Genome Sequence of Acinetobacter sp. NIPH 973.</title>
        <authorList>
            <consortium name="The Broad Institute Genome Sequencing Platform"/>
            <consortium name="The Broad Institute Genome Sequencing Center for Infectious Disease"/>
            <person name="Cerqueira G."/>
            <person name="Feldgarden M."/>
            <person name="Courvalin P."/>
            <person name="Perichon B."/>
            <person name="Grillot-Courvalin C."/>
            <person name="Clermont D."/>
            <person name="Rocha E."/>
            <person name="Yoon E.-J."/>
            <person name="Nemec A."/>
            <person name="Walker B."/>
            <person name="Young S.K."/>
            <person name="Zeng Q."/>
            <person name="Gargeya S."/>
            <person name="Fitzgerald M."/>
            <person name="Haas B."/>
            <person name="Abouelleil A."/>
            <person name="Alvarado L."/>
            <person name="Arachchi H.M."/>
            <person name="Berlin A.M."/>
            <person name="Chapman S.B."/>
            <person name="Dewar J."/>
            <person name="Goldberg J."/>
            <person name="Griggs A."/>
            <person name="Gujja S."/>
            <person name="Hansen M."/>
            <person name="Howarth C."/>
            <person name="Imamovic A."/>
            <person name="Larimer J."/>
            <person name="McCowan C."/>
            <person name="Murphy C."/>
            <person name="Neiman D."/>
            <person name="Pearson M."/>
            <person name="Priest M."/>
            <person name="Roberts A."/>
            <person name="Saif S."/>
            <person name="Shea T."/>
            <person name="Sisk P."/>
            <person name="Sykes S."/>
            <person name="Wortman J."/>
            <person name="Nusbaum C."/>
            <person name="Birren B."/>
        </authorList>
    </citation>
    <scope>NUCLEOTIDE SEQUENCE [LARGE SCALE GENOMIC DNA]</scope>
    <source>
        <strain evidence="2">NIPH 973</strain>
    </source>
</reference>
<proteinExistence type="predicted"/>
<dbReference type="Pfam" id="PF04985">
    <property type="entry name" value="Phage_tube"/>
    <property type="match status" value="1"/>
</dbReference>